<proteinExistence type="predicted"/>
<evidence type="ECO:0000313" key="7">
    <source>
        <dbReference type="EMBL" id="TQM77576.1"/>
    </source>
</evidence>
<keyword evidence="3 5" id="KW-1133">Transmembrane helix</keyword>
<dbReference type="InterPro" id="IPR051328">
    <property type="entry name" value="T7SS_ABC-Transporter"/>
</dbReference>
<keyword evidence="8" id="KW-1185">Reference proteome</keyword>
<keyword evidence="4 5" id="KW-0472">Membrane</keyword>
<dbReference type="PANTHER" id="PTHR43077:SF10">
    <property type="entry name" value="TRANSPORT PERMEASE PROTEIN"/>
    <property type="match status" value="1"/>
</dbReference>
<accession>A0A543J409</accession>
<keyword evidence="2 5" id="KW-0812">Transmembrane</keyword>
<dbReference type="InterPro" id="IPR013525">
    <property type="entry name" value="ABC2_TM"/>
</dbReference>
<feature type="domain" description="ABC-2 type transporter transmembrane" evidence="6">
    <location>
        <begin position="4"/>
        <end position="141"/>
    </location>
</feature>
<dbReference type="EMBL" id="VFPQ01000001">
    <property type="protein sequence ID" value="TQM77576.1"/>
    <property type="molecule type" value="Genomic_DNA"/>
</dbReference>
<protein>
    <submittedName>
        <fullName evidence="7">ABC-2 family transporter</fullName>
    </submittedName>
</protein>
<dbReference type="RefSeq" id="WP_170198916.1">
    <property type="nucleotide sequence ID" value="NZ_BMPV01000002.1"/>
</dbReference>
<gene>
    <name evidence="7" type="ORF">FHX40_4345</name>
</gene>
<dbReference type="Pfam" id="PF01061">
    <property type="entry name" value="ABC2_membrane"/>
    <property type="match status" value="1"/>
</dbReference>
<sequence length="193" mass="20770">MKTVFTVRREQHIHKRLRVGGVAVGAVLAAVCAPTLAFVLIVTVVLCAIGVAAAGVYPAAPELLLLAGILASITMSLLGVWITRFARTAESIQLIGFIPLFLLVFGSGAMIPLEFMADRFAQVVWFSPLAPLVDLFRAAYFGADFFGGRVTQVPPLDRLELWTAALPALGVSLAWALISCHLVRSVPWTARRT</sequence>
<feature type="transmembrane region" description="Helical" evidence="5">
    <location>
        <begin position="21"/>
        <end position="51"/>
    </location>
</feature>
<comment type="subcellular location">
    <subcellularLocation>
        <location evidence="1">Membrane</location>
        <topology evidence="1">Multi-pass membrane protein</topology>
    </subcellularLocation>
</comment>
<dbReference type="GO" id="GO:0016020">
    <property type="term" value="C:membrane"/>
    <property type="evidence" value="ECO:0007669"/>
    <property type="project" value="UniProtKB-SubCell"/>
</dbReference>
<feature type="transmembrane region" description="Helical" evidence="5">
    <location>
        <begin position="94"/>
        <end position="113"/>
    </location>
</feature>
<comment type="caution">
    <text evidence="7">The sequence shown here is derived from an EMBL/GenBank/DDBJ whole genome shotgun (WGS) entry which is preliminary data.</text>
</comment>
<name>A0A543J409_9ACTN</name>
<feature type="transmembrane region" description="Helical" evidence="5">
    <location>
        <begin position="161"/>
        <end position="183"/>
    </location>
</feature>
<dbReference type="AlphaFoldDB" id="A0A543J409"/>
<feature type="transmembrane region" description="Helical" evidence="5">
    <location>
        <begin position="63"/>
        <end position="82"/>
    </location>
</feature>
<evidence type="ECO:0000256" key="4">
    <source>
        <dbReference type="ARBA" id="ARBA00023136"/>
    </source>
</evidence>
<evidence type="ECO:0000256" key="5">
    <source>
        <dbReference type="SAM" id="Phobius"/>
    </source>
</evidence>
<dbReference type="Proteomes" id="UP000319213">
    <property type="component" value="Unassembled WGS sequence"/>
</dbReference>
<organism evidence="7 8">
    <name type="scientific">Thermopolyspora flexuosa</name>
    <dbReference type="NCBI Taxonomy" id="103836"/>
    <lineage>
        <taxon>Bacteria</taxon>
        <taxon>Bacillati</taxon>
        <taxon>Actinomycetota</taxon>
        <taxon>Actinomycetes</taxon>
        <taxon>Streptosporangiales</taxon>
        <taxon>Streptosporangiaceae</taxon>
        <taxon>Thermopolyspora</taxon>
    </lineage>
</organism>
<evidence type="ECO:0000313" key="8">
    <source>
        <dbReference type="Proteomes" id="UP000319213"/>
    </source>
</evidence>
<evidence type="ECO:0000256" key="1">
    <source>
        <dbReference type="ARBA" id="ARBA00004141"/>
    </source>
</evidence>
<evidence type="ECO:0000259" key="6">
    <source>
        <dbReference type="Pfam" id="PF01061"/>
    </source>
</evidence>
<evidence type="ECO:0000256" key="3">
    <source>
        <dbReference type="ARBA" id="ARBA00022989"/>
    </source>
</evidence>
<evidence type="ECO:0000256" key="2">
    <source>
        <dbReference type="ARBA" id="ARBA00022692"/>
    </source>
</evidence>
<reference evidence="7 8" key="1">
    <citation type="submission" date="2019-06" db="EMBL/GenBank/DDBJ databases">
        <title>Sequencing the genomes of 1000 actinobacteria strains.</title>
        <authorList>
            <person name="Klenk H.-P."/>
        </authorList>
    </citation>
    <scope>NUCLEOTIDE SEQUENCE [LARGE SCALE GENOMIC DNA]</scope>
    <source>
        <strain evidence="7 8">DSM 43186</strain>
    </source>
</reference>
<dbReference type="GO" id="GO:0140359">
    <property type="term" value="F:ABC-type transporter activity"/>
    <property type="evidence" value="ECO:0007669"/>
    <property type="project" value="InterPro"/>
</dbReference>
<dbReference type="PANTHER" id="PTHR43077">
    <property type="entry name" value="TRANSPORT PERMEASE YVFS-RELATED"/>
    <property type="match status" value="1"/>
</dbReference>